<organism evidence="2 3">
    <name type="scientific">Rhizobium halophytocola</name>
    <dbReference type="NCBI Taxonomy" id="735519"/>
    <lineage>
        <taxon>Bacteria</taxon>
        <taxon>Pseudomonadati</taxon>
        <taxon>Pseudomonadota</taxon>
        <taxon>Alphaproteobacteria</taxon>
        <taxon>Hyphomicrobiales</taxon>
        <taxon>Rhizobiaceae</taxon>
        <taxon>Rhizobium/Agrobacterium group</taxon>
        <taxon>Rhizobium</taxon>
    </lineage>
</organism>
<dbReference type="RefSeq" id="WP_280923352.1">
    <property type="nucleotide sequence ID" value="NZ_JAGGJU010000004.1"/>
</dbReference>
<name>A0ABS4DXB1_9HYPH</name>
<protein>
    <recommendedName>
        <fullName evidence="4">Protoheme IX farnesyltransferase</fullName>
    </recommendedName>
</protein>
<proteinExistence type="predicted"/>
<keyword evidence="3" id="KW-1185">Reference proteome</keyword>
<evidence type="ECO:0000313" key="2">
    <source>
        <dbReference type="EMBL" id="MBP1850310.1"/>
    </source>
</evidence>
<feature type="transmembrane region" description="Helical" evidence="1">
    <location>
        <begin position="19"/>
        <end position="38"/>
    </location>
</feature>
<gene>
    <name evidence="2" type="ORF">J2Z17_001744</name>
</gene>
<evidence type="ECO:0008006" key="4">
    <source>
        <dbReference type="Google" id="ProtNLM"/>
    </source>
</evidence>
<keyword evidence="1" id="KW-0472">Membrane</keyword>
<accession>A0ABS4DXB1</accession>
<reference evidence="2 3" key="1">
    <citation type="submission" date="2021-03" db="EMBL/GenBank/DDBJ databases">
        <title>Genomic Encyclopedia of Type Strains, Phase IV (KMG-IV): sequencing the most valuable type-strain genomes for metagenomic binning, comparative biology and taxonomic classification.</title>
        <authorList>
            <person name="Goeker M."/>
        </authorList>
    </citation>
    <scope>NUCLEOTIDE SEQUENCE [LARGE SCALE GENOMIC DNA]</scope>
    <source>
        <strain evidence="2 3">DSM 21600</strain>
    </source>
</reference>
<keyword evidence="1" id="KW-0812">Transmembrane</keyword>
<keyword evidence="1" id="KW-1133">Transmembrane helix</keyword>
<evidence type="ECO:0000256" key="1">
    <source>
        <dbReference type="SAM" id="Phobius"/>
    </source>
</evidence>
<evidence type="ECO:0000313" key="3">
    <source>
        <dbReference type="Proteomes" id="UP000759443"/>
    </source>
</evidence>
<dbReference type="Proteomes" id="UP000759443">
    <property type="component" value="Unassembled WGS sequence"/>
</dbReference>
<comment type="caution">
    <text evidence="2">The sequence shown here is derived from an EMBL/GenBank/DDBJ whole genome shotgun (WGS) entry which is preliminary data.</text>
</comment>
<sequence length="44" mass="4812">METVELTEKQKKSRRGRNIALGLVLGGLVIAFYLITLVKIGQPG</sequence>
<dbReference type="EMBL" id="JAGGJU010000004">
    <property type="protein sequence ID" value="MBP1850310.1"/>
    <property type="molecule type" value="Genomic_DNA"/>
</dbReference>